<reference evidence="2" key="1">
    <citation type="journal article" date="2018" name="Genome Biol.">
        <title>SKESA: strategic k-mer extension for scrupulous assemblies.</title>
        <authorList>
            <person name="Souvorov A."/>
            <person name="Agarwala R."/>
            <person name="Lipman D.J."/>
        </authorList>
    </citation>
    <scope>NUCLEOTIDE SEQUENCE</scope>
    <source>
        <strain evidence="2">98-84</strain>
    </source>
</reference>
<sequence length="93" mass="10609">MKSEIKKTVIDIVSILSNNDEHSWARTFEKLGSELDVDYEQALDALKGLYGGMGTFNDIILHKDGMPLMKENDELDNLRHILYNQLKSEINAL</sequence>
<organism evidence="2">
    <name type="scientific">Salmonella enterica subsp. arizonae serovar 18:z4,z32:-</name>
    <dbReference type="NCBI Taxonomy" id="1967581"/>
    <lineage>
        <taxon>Bacteria</taxon>
        <taxon>Pseudomonadati</taxon>
        <taxon>Pseudomonadota</taxon>
        <taxon>Gammaproteobacteria</taxon>
        <taxon>Enterobacterales</taxon>
        <taxon>Enterobacteriaceae</taxon>
        <taxon>Salmonella</taxon>
    </lineage>
</organism>
<evidence type="ECO:0000259" key="1">
    <source>
        <dbReference type="Pfam" id="PF22294"/>
    </source>
</evidence>
<dbReference type="AlphaFoldDB" id="A0A737CBK0"/>
<comment type="caution">
    <text evidence="2">The sequence shown here is derived from an EMBL/GenBank/DDBJ whole genome shotgun (WGS) entry which is preliminary data.</text>
</comment>
<dbReference type="EMBL" id="DAATDE010000016">
    <property type="protein sequence ID" value="HAE8120504.1"/>
    <property type="molecule type" value="Genomic_DNA"/>
</dbReference>
<gene>
    <name evidence="2" type="ORF">G4Q37_002523</name>
</gene>
<feature type="domain" description="DUF6966" evidence="1">
    <location>
        <begin position="19"/>
        <end position="66"/>
    </location>
</feature>
<protein>
    <recommendedName>
        <fullName evidence="1">DUF6966 domain-containing protein</fullName>
    </recommendedName>
</protein>
<evidence type="ECO:0000313" key="2">
    <source>
        <dbReference type="EMBL" id="HAE8120504.1"/>
    </source>
</evidence>
<dbReference type="InterPro" id="IPR054239">
    <property type="entry name" value="DUF6966"/>
</dbReference>
<proteinExistence type="predicted"/>
<reference evidence="2" key="2">
    <citation type="submission" date="2018-07" db="EMBL/GenBank/DDBJ databases">
        <authorList>
            <consortium name="NCBI Pathogen Detection Project"/>
        </authorList>
    </citation>
    <scope>NUCLEOTIDE SEQUENCE</scope>
    <source>
        <strain evidence="2">98-84</strain>
    </source>
</reference>
<name>A0A737CBK0_SALER</name>
<dbReference type="Pfam" id="PF22294">
    <property type="entry name" value="DUF6966"/>
    <property type="match status" value="1"/>
</dbReference>
<accession>A0A737CBK0</accession>